<evidence type="ECO:0000256" key="6">
    <source>
        <dbReference type="ARBA" id="ARBA00022840"/>
    </source>
</evidence>
<dbReference type="Proteomes" id="UP000461948">
    <property type="component" value="Unassembled WGS sequence"/>
</dbReference>
<dbReference type="CDD" id="cd02419">
    <property type="entry name" value="Peptidase_C39C"/>
    <property type="match status" value="1"/>
</dbReference>
<sequence length="699" mass="78627">MNSALFNTILNQLNFSFRRKTPVIHQTESSECGLACLAMVCGSFGKNIDLIALRRRFNISTRGATLAHIKGMAEQLGLITRPLSLELDEVKELKKPCILHWDFNHFVVLTEIKGSKFILHDPARGRRTLSLVEFSKSFTGVALEIWPGSVFEKDTVRHHLSISKLAKGINGLKGSLAKIFCFSLVIEAISLLIPIGTQLIMDHVIPAGDYGLLTLICTGLMLFIFLRSLITFIRSWSTLVMSTLINVQWQAGLFTHLLQLPMTYFERRRMGDIQSRFDSINIIKETFTTSLVGALIDSIMVVSVAIMMYVYGNWLFWAVQAFTLAYLAIRFSIYNSYRNLSEEMLIKDARAKSYFMETLYGIASVKIQGMICQRKNNWLNLEIDTINSEIKLSKLDFIFEGLNTLITSCEQILILWLGINMIIDHELTIGMFIAFGAFREQFSSRIHTLINFTFRLRMLSLQSERVADIALHEQEAVKPDVQTDAEIRPLALETCNLSYSYDTQSLPVFSNLNISVLPGENVAITGPSGTGKSTLMKVLCGLLKPDNGRVIVDGLDIRQLGVNNYQKLIGCVMQEDKLFSGSIRENICGFSAVIDEEWMIDCARASYIHDFIITTPMGYETLIGELGEGLSGGQKQRIFIARALYRKPGILFMDEATSALDNDSEKKVSQAIKKMKITRVIIAHRDTTISMADRVIMLG</sequence>
<comment type="caution">
    <text evidence="14">The sequence shown here is derived from an EMBL/GenBank/DDBJ whole genome shotgun (WGS) entry which is preliminary data.</text>
</comment>
<feature type="transmembrane region" description="Helical" evidence="10">
    <location>
        <begin position="176"/>
        <end position="200"/>
    </location>
</feature>
<evidence type="ECO:0000259" key="11">
    <source>
        <dbReference type="PROSITE" id="PS50893"/>
    </source>
</evidence>
<dbReference type="GO" id="GO:0034040">
    <property type="term" value="F:ATPase-coupled lipid transmembrane transporter activity"/>
    <property type="evidence" value="ECO:0007669"/>
    <property type="project" value="TreeGrafter"/>
</dbReference>
<evidence type="ECO:0000259" key="13">
    <source>
        <dbReference type="PROSITE" id="PS50990"/>
    </source>
</evidence>
<feature type="domain" description="Peptidase C39" evidence="13">
    <location>
        <begin position="26"/>
        <end position="145"/>
    </location>
</feature>
<evidence type="ECO:0000256" key="8">
    <source>
        <dbReference type="ARBA" id="ARBA00023136"/>
    </source>
</evidence>
<evidence type="ECO:0000256" key="3">
    <source>
        <dbReference type="ARBA" id="ARBA00012191"/>
    </source>
</evidence>
<reference evidence="14 15" key="1">
    <citation type="submission" date="2019-11" db="EMBL/GenBank/DDBJ databases">
        <title>Draft Genome Sequence of Plant Growth-Promoting Rhizosphere-Associated Bacteria.</title>
        <authorList>
            <person name="Vasilyev I.Y."/>
            <person name="Radchenko V."/>
            <person name="Ilnitskaya E.V."/>
        </authorList>
    </citation>
    <scope>NUCLEOTIDE SEQUENCE [LARGE SCALE GENOMIC DNA]</scope>
    <source>
        <strain evidence="14 15">VRA_MhP_f</strain>
    </source>
</reference>
<organism evidence="14 15">
    <name type="scientific">Enterobacter agglomerans</name>
    <name type="common">Erwinia herbicola</name>
    <name type="synonym">Pantoea agglomerans</name>
    <dbReference type="NCBI Taxonomy" id="549"/>
    <lineage>
        <taxon>Bacteria</taxon>
        <taxon>Pseudomonadati</taxon>
        <taxon>Pseudomonadota</taxon>
        <taxon>Gammaproteobacteria</taxon>
        <taxon>Enterobacterales</taxon>
        <taxon>Erwiniaceae</taxon>
        <taxon>Pantoea</taxon>
        <taxon>Pantoea agglomerans group</taxon>
    </lineage>
</organism>
<dbReference type="InterPro" id="IPR039421">
    <property type="entry name" value="Type_1_exporter"/>
</dbReference>
<dbReference type="PANTHER" id="PTHR24221:SF606">
    <property type="entry name" value="COLICIN V SECRETION-PROCESSING ATP-BINDING PROTEIN"/>
    <property type="match status" value="1"/>
</dbReference>
<feature type="transmembrane region" description="Helical" evidence="10">
    <location>
        <begin position="212"/>
        <end position="235"/>
    </location>
</feature>
<keyword evidence="4 10" id="KW-0812">Transmembrane</keyword>
<feature type="domain" description="ABC transmembrane type-1" evidence="12">
    <location>
        <begin position="179"/>
        <end position="458"/>
    </location>
</feature>
<dbReference type="InterPro" id="IPR003439">
    <property type="entry name" value="ABC_transporter-like_ATP-bd"/>
</dbReference>
<dbReference type="InterPro" id="IPR036640">
    <property type="entry name" value="ABC1_TM_sf"/>
</dbReference>
<feature type="transmembrane region" description="Helical" evidence="10">
    <location>
        <begin position="286"/>
        <end position="308"/>
    </location>
</feature>
<dbReference type="InterPro" id="IPR003593">
    <property type="entry name" value="AAA+_ATPase"/>
</dbReference>
<dbReference type="PROSITE" id="PS50990">
    <property type="entry name" value="PEPTIDASE_C39"/>
    <property type="match status" value="1"/>
</dbReference>
<evidence type="ECO:0000256" key="4">
    <source>
        <dbReference type="ARBA" id="ARBA00022692"/>
    </source>
</evidence>
<gene>
    <name evidence="14" type="ORF">GKC49_00395</name>
</gene>
<feature type="transmembrane region" description="Helical" evidence="10">
    <location>
        <begin position="413"/>
        <end position="438"/>
    </location>
</feature>
<evidence type="ECO:0000313" key="15">
    <source>
        <dbReference type="Proteomes" id="UP000461948"/>
    </source>
</evidence>
<dbReference type="PANTHER" id="PTHR24221">
    <property type="entry name" value="ATP-BINDING CASSETTE SUB-FAMILY B"/>
    <property type="match status" value="1"/>
</dbReference>
<keyword evidence="6 14" id="KW-0067">ATP-binding</keyword>
<dbReference type="GO" id="GO:0005886">
    <property type="term" value="C:plasma membrane"/>
    <property type="evidence" value="ECO:0007669"/>
    <property type="project" value="UniProtKB-SubCell"/>
</dbReference>
<name>A0A7X2MII0_ENTAG</name>
<dbReference type="EC" id="7.6.2.2" evidence="3"/>
<dbReference type="AlphaFoldDB" id="A0A7X2MII0"/>
<dbReference type="CDD" id="cd18567">
    <property type="entry name" value="ABC_6TM_CvaB_RaxB_like"/>
    <property type="match status" value="1"/>
</dbReference>
<dbReference type="Gene3D" id="3.40.50.300">
    <property type="entry name" value="P-loop containing nucleotide triphosphate hydrolases"/>
    <property type="match status" value="1"/>
</dbReference>
<dbReference type="InterPro" id="IPR005074">
    <property type="entry name" value="Peptidase_C39"/>
</dbReference>
<dbReference type="SUPFAM" id="SSF52540">
    <property type="entry name" value="P-loop containing nucleoside triphosphate hydrolases"/>
    <property type="match status" value="1"/>
</dbReference>
<evidence type="ECO:0000256" key="5">
    <source>
        <dbReference type="ARBA" id="ARBA00022741"/>
    </source>
</evidence>
<comment type="subcellular location">
    <subcellularLocation>
        <location evidence="1">Cell membrane</location>
        <topology evidence="1">Multi-pass membrane protein</topology>
    </subcellularLocation>
</comment>
<dbReference type="PROSITE" id="PS50893">
    <property type="entry name" value="ABC_TRANSPORTER_2"/>
    <property type="match status" value="1"/>
</dbReference>
<dbReference type="Pfam" id="PF00005">
    <property type="entry name" value="ABC_tran"/>
    <property type="match status" value="1"/>
</dbReference>
<dbReference type="EMBL" id="WKLC01000004">
    <property type="protein sequence ID" value="MSE13671.1"/>
    <property type="molecule type" value="Genomic_DNA"/>
</dbReference>
<feature type="domain" description="ABC transporter" evidence="11">
    <location>
        <begin position="492"/>
        <end position="699"/>
    </location>
</feature>
<dbReference type="Pfam" id="PF00664">
    <property type="entry name" value="ABC_membrane"/>
    <property type="match status" value="1"/>
</dbReference>
<protein>
    <recommendedName>
        <fullName evidence="3">ABC-type xenobiotic transporter</fullName>
        <ecNumber evidence="3">7.6.2.2</ecNumber>
    </recommendedName>
</protein>
<feature type="transmembrane region" description="Helical" evidence="10">
    <location>
        <begin position="314"/>
        <end position="333"/>
    </location>
</feature>
<dbReference type="InterPro" id="IPR011527">
    <property type="entry name" value="ABC1_TM_dom"/>
</dbReference>
<evidence type="ECO:0000259" key="12">
    <source>
        <dbReference type="PROSITE" id="PS50929"/>
    </source>
</evidence>
<comment type="similarity">
    <text evidence="2">Belongs to the ABC transporter superfamily. Drug exporter-2 (TC 3.A.1.117) family.</text>
</comment>
<dbReference type="GO" id="GO:0006508">
    <property type="term" value="P:proteolysis"/>
    <property type="evidence" value="ECO:0007669"/>
    <property type="project" value="InterPro"/>
</dbReference>
<keyword evidence="8 10" id="KW-0472">Membrane</keyword>
<dbReference type="Gene3D" id="1.20.1560.10">
    <property type="entry name" value="ABC transporter type 1, transmembrane domain"/>
    <property type="match status" value="1"/>
</dbReference>
<evidence type="ECO:0000256" key="1">
    <source>
        <dbReference type="ARBA" id="ARBA00004651"/>
    </source>
</evidence>
<dbReference type="Gene3D" id="3.90.70.10">
    <property type="entry name" value="Cysteine proteinases"/>
    <property type="match status" value="1"/>
</dbReference>
<dbReference type="GO" id="GO:0016887">
    <property type="term" value="F:ATP hydrolysis activity"/>
    <property type="evidence" value="ECO:0007669"/>
    <property type="project" value="InterPro"/>
</dbReference>
<dbReference type="InterPro" id="IPR017871">
    <property type="entry name" value="ABC_transporter-like_CS"/>
</dbReference>
<keyword evidence="5" id="KW-0547">Nucleotide-binding</keyword>
<comment type="catalytic activity">
    <reaction evidence="9">
        <text>ATP + H2O + xenobioticSide 1 = ADP + phosphate + xenobioticSide 2.</text>
        <dbReference type="EC" id="7.6.2.2"/>
    </reaction>
</comment>
<dbReference type="GO" id="GO:0008234">
    <property type="term" value="F:cysteine-type peptidase activity"/>
    <property type="evidence" value="ECO:0007669"/>
    <property type="project" value="InterPro"/>
</dbReference>
<dbReference type="PROSITE" id="PS50929">
    <property type="entry name" value="ABC_TM1F"/>
    <property type="match status" value="1"/>
</dbReference>
<dbReference type="PROSITE" id="PS00211">
    <property type="entry name" value="ABC_TRANSPORTER_1"/>
    <property type="match status" value="1"/>
</dbReference>
<evidence type="ECO:0000256" key="10">
    <source>
        <dbReference type="SAM" id="Phobius"/>
    </source>
</evidence>
<dbReference type="InterPro" id="IPR027417">
    <property type="entry name" value="P-loop_NTPase"/>
</dbReference>
<dbReference type="GO" id="GO:0008559">
    <property type="term" value="F:ABC-type xenobiotic transporter activity"/>
    <property type="evidence" value="ECO:0007669"/>
    <property type="project" value="UniProtKB-EC"/>
</dbReference>
<dbReference type="Pfam" id="PF03412">
    <property type="entry name" value="Peptidase_C39"/>
    <property type="match status" value="1"/>
</dbReference>
<proteinExistence type="inferred from homology"/>
<dbReference type="SMART" id="SM00382">
    <property type="entry name" value="AAA"/>
    <property type="match status" value="1"/>
</dbReference>
<evidence type="ECO:0000313" key="14">
    <source>
        <dbReference type="EMBL" id="MSE13671.1"/>
    </source>
</evidence>
<dbReference type="InterPro" id="IPR033838">
    <property type="entry name" value="CvaB_peptidase"/>
</dbReference>
<dbReference type="SUPFAM" id="SSF90123">
    <property type="entry name" value="ABC transporter transmembrane region"/>
    <property type="match status" value="1"/>
</dbReference>
<accession>A0A7X2MII0</accession>
<keyword evidence="7 10" id="KW-1133">Transmembrane helix</keyword>
<evidence type="ECO:0000256" key="7">
    <source>
        <dbReference type="ARBA" id="ARBA00022989"/>
    </source>
</evidence>
<dbReference type="GO" id="GO:0005524">
    <property type="term" value="F:ATP binding"/>
    <property type="evidence" value="ECO:0007669"/>
    <property type="project" value="UniProtKB-KW"/>
</dbReference>
<evidence type="ECO:0000256" key="9">
    <source>
        <dbReference type="ARBA" id="ARBA00034018"/>
    </source>
</evidence>
<evidence type="ECO:0000256" key="2">
    <source>
        <dbReference type="ARBA" id="ARBA00006526"/>
    </source>
</evidence>